<keyword evidence="5" id="KW-1185">Reference proteome</keyword>
<dbReference type="GO" id="GO:0005739">
    <property type="term" value="C:mitochondrion"/>
    <property type="evidence" value="ECO:0007669"/>
    <property type="project" value="TreeGrafter"/>
</dbReference>
<dbReference type="Proteomes" id="UP001140091">
    <property type="component" value="Unassembled WGS sequence"/>
</dbReference>
<comment type="caution">
    <text evidence="4">The sequence shown here is derived from an EMBL/GenBank/DDBJ whole genome shotgun (WGS) entry which is preliminary data.</text>
</comment>
<feature type="domain" description="L-tryptophan decarboxylase PsiD-like" evidence="3">
    <location>
        <begin position="43"/>
        <end position="160"/>
    </location>
</feature>
<dbReference type="PANTHER" id="PTHR10067">
    <property type="entry name" value="PHOSPHATIDYLSERINE DECARBOXYLASE"/>
    <property type="match status" value="1"/>
</dbReference>
<dbReference type="InterPro" id="IPR022237">
    <property type="entry name" value="PsiD-like"/>
</dbReference>
<evidence type="ECO:0000259" key="3">
    <source>
        <dbReference type="Pfam" id="PF12588"/>
    </source>
</evidence>
<keyword evidence="2" id="KW-0456">Lyase</keyword>
<accession>A0A9W8IWD6</accession>
<dbReference type="Pfam" id="PF02666">
    <property type="entry name" value="PS_Dcarbxylase"/>
    <property type="match status" value="1"/>
</dbReference>
<reference evidence="4" key="1">
    <citation type="submission" date="2022-06" db="EMBL/GenBank/DDBJ databases">
        <title>Genome Sequence of Candolleomyces eurysporus.</title>
        <authorList>
            <person name="Buettner E."/>
        </authorList>
    </citation>
    <scope>NUCLEOTIDE SEQUENCE</scope>
    <source>
        <strain evidence="4">VTCC 930004</strain>
    </source>
</reference>
<dbReference type="EMBL" id="JANBPK010001242">
    <property type="protein sequence ID" value="KAJ2924151.1"/>
    <property type="molecule type" value="Genomic_DNA"/>
</dbReference>
<dbReference type="OrthoDB" id="5973539at2759"/>
<protein>
    <recommendedName>
        <fullName evidence="3">L-tryptophan decarboxylase PsiD-like domain-containing protein</fullName>
    </recommendedName>
</protein>
<sequence>MSDPHEKLTDQLRRGGWLAADHSVRESWLKEQVHAARHGKSLHPTIDELKKMIENDGDMYMGFNRMLEGDPVIKDYKDLLRTMNGFLTQAPYYGPIGPPFYMLLERAMNTQGGFTVFLTGKLNAQFKKIFEVWAKYLVSPDSAGVLSDREGGWFSDTALSVLEAHFPGLSFAQIFKCNPDDLHWGFTSWDHFFVRELNPGIRALELPDLPNVINAACESVFYRMQTNAQETDQFWIKGEPYSLRHMLNHDPEYAQQLYGGTIFQGFLAVTSYHRWHSPVAGQIKKIVTVPGTYYLQSPALINSTDEHPYLRSMSFITSMTTRMLIFIESSNANIGLMCFIAIGMVEVSTCQATVKAGQWVKRGDELGMFHFGGSSHCLVFRPGVDIKWDGDVISKPGKSVKLRAAIGVVQTA</sequence>
<evidence type="ECO:0000256" key="1">
    <source>
        <dbReference type="ARBA" id="ARBA00022793"/>
    </source>
</evidence>
<name>A0A9W8IWD6_9AGAR</name>
<dbReference type="GO" id="GO:0004609">
    <property type="term" value="F:phosphatidylserine decarboxylase activity"/>
    <property type="evidence" value="ECO:0007669"/>
    <property type="project" value="InterPro"/>
</dbReference>
<dbReference type="Pfam" id="PF12588">
    <property type="entry name" value="PSDC"/>
    <property type="match status" value="1"/>
</dbReference>
<dbReference type="GO" id="GO:0006646">
    <property type="term" value="P:phosphatidylethanolamine biosynthetic process"/>
    <property type="evidence" value="ECO:0007669"/>
    <property type="project" value="TreeGrafter"/>
</dbReference>
<dbReference type="AlphaFoldDB" id="A0A9W8IWD6"/>
<evidence type="ECO:0000256" key="2">
    <source>
        <dbReference type="ARBA" id="ARBA00023239"/>
    </source>
</evidence>
<feature type="non-terminal residue" evidence="4">
    <location>
        <position position="1"/>
    </location>
</feature>
<keyword evidence="1" id="KW-0210">Decarboxylase</keyword>
<proteinExistence type="predicted"/>
<evidence type="ECO:0000313" key="4">
    <source>
        <dbReference type="EMBL" id="KAJ2924151.1"/>
    </source>
</evidence>
<evidence type="ECO:0000313" key="5">
    <source>
        <dbReference type="Proteomes" id="UP001140091"/>
    </source>
</evidence>
<dbReference type="InterPro" id="IPR003817">
    <property type="entry name" value="PS_Dcarbxylase"/>
</dbReference>
<organism evidence="4 5">
    <name type="scientific">Candolleomyces eurysporus</name>
    <dbReference type="NCBI Taxonomy" id="2828524"/>
    <lineage>
        <taxon>Eukaryota</taxon>
        <taxon>Fungi</taxon>
        <taxon>Dikarya</taxon>
        <taxon>Basidiomycota</taxon>
        <taxon>Agaricomycotina</taxon>
        <taxon>Agaricomycetes</taxon>
        <taxon>Agaricomycetidae</taxon>
        <taxon>Agaricales</taxon>
        <taxon>Agaricineae</taxon>
        <taxon>Psathyrellaceae</taxon>
        <taxon>Candolleomyces</taxon>
    </lineage>
</organism>
<gene>
    <name evidence="4" type="ORF">H1R20_g12939</name>
</gene>
<dbReference type="PANTHER" id="PTHR10067:SF9">
    <property type="entry name" value="PHOSPHATIDYLSERINE DECARBOXYLASE FAMILY PROTEIN (AFU_ORTHOLOGUE AFUA_7G01730)"/>
    <property type="match status" value="1"/>
</dbReference>